<dbReference type="InterPro" id="IPR005471">
    <property type="entry name" value="Tscrpt_reg_IclR_N"/>
</dbReference>
<dbReference type="Gene3D" id="3.30.450.40">
    <property type="match status" value="1"/>
</dbReference>
<gene>
    <name evidence="5" type="ORF">GCM10025778_29220</name>
</gene>
<dbReference type="Pfam" id="PF01614">
    <property type="entry name" value="IclR_C"/>
    <property type="match status" value="1"/>
</dbReference>
<evidence type="ECO:0000259" key="4">
    <source>
        <dbReference type="PROSITE" id="PS51078"/>
    </source>
</evidence>
<keyword evidence="6" id="KW-1185">Reference proteome</keyword>
<dbReference type="SUPFAM" id="SSF46785">
    <property type="entry name" value="Winged helix' DNA-binding domain"/>
    <property type="match status" value="1"/>
</dbReference>
<evidence type="ECO:0000313" key="6">
    <source>
        <dbReference type="Proteomes" id="UP001501257"/>
    </source>
</evidence>
<dbReference type="InterPro" id="IPR050707">
    <property type="entry name" value="HTH_MetabolicPath_Reg"/>
</dbReference>
<dbReference type="PROSITE" id="PS51078">
    <property type="entry name" value="ICLR_ED"/>
    <property type="match status" value="1"/>
</dbReference>
<evidence type="ECO:0000256" key="2">
    <source>
        <dbReference type="ARBA" id="ARBA00023125"/>
    </source>
</evidence>
<keyword evidence="1" id="KW-0805">Transcription regulation</keyword>
<dbReference type="SUPFAM" id="SSF55781">
    <property type="entry name" value="GAF domain-like"/>
    <property type="match status" value="1"/>
</dbReference>
<keyword evidence="3" id="KW-0804">Transcription</keyword>
<sequence length="250" mass="27572">MGATETRNEYVQAFERGLAVISAFDGSALTLSEVAARVDMSPAAARRYLVTLTELGYFAHRRGKFSPLARLLELSAPYVATTDPTMRAQTALRELTGTLNETTTLTQLEGGDVINVLASTSVRELSIQVMPGRKLPSYCTAMGRAMLSLLPPEGIRTIIEKQPRERHTIHTLTETEAIIEQIAQAWQQGYALVEEEHTPGIRTMSMAFRLSHGRVAALSVPTPTARETRGEYIERVHDPLREAVAYMTGQ</sequence>
<accession>A0ABP9TRJ0</accession>
<reference evidence="6" key="1">
    <citation type="journal article" date="2019" name="Int. J. Syst. Evol. Microbiol.">
        <title>The Global Catalogue of Microorganisms (GCM) 10K type strain sequencing project: providing services to taxonomists for standard genome sequencing and annotation.</title>
        <authorList>
            <consortium name="The Broad Institute Genomics Platform"/>
            <consortium name="The Broad Institute Genome Sequencing Center for Infectious Disease"/>
            <person name="Wu L."/>
            <person name="Ma J."/>
        </authorList>
    </citation>
    <scope>NUCLEOTIDE SEQUENCE [LARGE SCALE GENOMIC DNA]</scope>
    <source>
        <strain evidence="6">JCM 18952</strain>
    </source>
</reference>
<dbReference type="InterPro" id="IPR029016">
    <property type="entry name" value="GAF-like_dom_sf"/>
</dbReference>
<evidence type="ECO:0000313" key="5">
    <source>
        <dbReference type="EMBL" id="GAA5228388.1"/>
    </source>
</evidence>
<protein>
    <submittedName>
        <fullName evidence="5">IclR family transcriptional regulator C-terminal domain-containing protein</fullName>
    </submittedName>
</protein>
<name>A0ABP9TRJ0_9MICC</name>
<dbReference type="InterPro" id="IPR014757">
    <property type="entry name" value="Tscrpt_reg_IclR_C"/>
</dbReference>
<feature type="domain" description="IclR-ED" evidence="4">
    <location>
        <begin position="70"/>
        <end position="250"/>
    </location>
</feature>
<proteinExistence type="predicted"/>
<dbReference type="EMBL" id="BAABLK010000037">
    <property type="protein sequence ID" value="GAA5228388.1"/>
    <property type="molecule type" value="Genomic_DNA"/>
</dbReference>
<dbReference type="Gene3D" id="1.10.10.10">
    <property type="entry name" value="Winged helix-like DNA-binding domain superfamily/Winged helix DNA-binding domain"/>
    <property type="match status" value="1"/>
</dbReference>
<dbReference type="Proteomes" id="UP001501257">
    <property type="component" value="Unassembled WGS sequence"/>
</dbReference>
<dbReference type="RefSeq" id="WP_210099441.1">
    <property type="nucleotide sequence ID" value="NZ_BAABLK010000037.1"/>
</dbReference>
<dbReference type="SMART" id="SM00346">
    <property type="entry name" value="HTH_ICLR"/>
    <property type="match status" value="1"/>
</dbReference>
<dbReference type="PANTHER" id="PTHR30136:SF34">
    <property type="entry name" value="TRANSCRIPTIONAL REGULATOR"/>
    <property type="match status" value="1"/>
</dbReference>
<comment type="caution">
    <text evidence="5">The sequence shown here is derived from an EMBL/GenBank/DDBJ whole genome shotgun (WGS) entry which is preliminary data.</text>
</comment>
<evidence type="ECO:0000256" key="1">
    <source>
        <dbReference type="ARBA" id="ARBA00023015"/>
    </source>
</evidence>
<dbReference type="Pfam" id="PF09339">
    <property type="entry name" value="HTH_IclR"/>
    <property type="match status" value="1"/>
</dbReference>
<dbReference type="PANTHER" id="PTHR30136">
    <property type="entry name" value="HELIX-TURN-HELIX TRANSCRIPTIONAL REGULATOR, ICLR FAMILY"/>
    <property type="match status" value="1"/>
</dbReference>
<evidence type="ECO:0000256" key="3">
    <source>
        <dbReference type="ARBA" id="ARBA00023163"/>
    </source>
</evidence>
<organism evidence="5 6">
    <name type="scientific">Paeniglutamicibacter antarcticus</name>
    <dbReference type="NCBI Taxonomy" id="494023"/>
    <lineage>
        <taxon>Bacteria</taxon>
        <taxon>Bacillati</taxon>
        <taxon>Actinomycetota</taxon>
        <taxon>Actinomycetes</taxon>
        <taxon>Micrococcales</taxon>
        <taxon>Micrococcaceae</taxon>
        <taxon>Paeniglutamicibacter</taxon>
    </lineage>
</organism>
<dbReference type="InterPro" id="IPR036388">
    <property type="entry name" value="WH-like_DNA-bd_sf"/>
</dbReference>
<dbReference type="InterPro" id="IPR036390">
    <property type="entry name" value="WH_DNA-bd_sf"/>
</dbReference>
<keyword evidence="2" id="KW-0238">DNA-binding</keyword>